<evidence type="ECO:0000259" key="2">
    <source>
        <dbReference type="Pfam" id="PF13612"/>
    </source>
</evidence>
<dbReference type="InterPro" id="IPR025668">
    <property type="entry name" value="Tnp_DDE_dom"/>
</dbReference>
<proteinExistence type="predicted"/>
<dbReference type="eggNOG" id="COG3039">
    <property type="taxonomic scope" value="Bacteria"/>
</dbReference>
<evidence type="ECO:0000256" key="1">
    <source>
        <dbReference type="SAM" id="Phobius"/>
    </source>
</evidence>
<evidence type="ECO:0000313" key="4">
    <source>
        <dbReference type="Proteomes" id="UP000003460"/>
    </source>
</evidence>
<dbReference type="NCBIfam" id="NF033520">
    <property type="entry name" value="transpos_IS982"/>
    <property type="match status" value="1"/>
</dbReference>
<accession>C9LKP2</accession>
<sequence length="331" mass="38492">MLIYIELQTKIAMITEAKVSEIFCMADDFCKFFDAMTAKYALKPTGKRKYHRSSTMSKAEVMLIMILFHDSGYRCFKHFYLEKVCRHLRHLFPKVVSYNRLVELEKEVAVPLTLFIKKVLLGKCTGISFVDSTPLRVCKNQRIHIHKVFKGIAQRGKCSMGWFFGFKLHLICNEKGELLNFMITPGDVDDCKPLEYKAFIEFIQGRLFGDKGYIGKNLFQRLFVDGIQLITKLKSNMKGALMSVSDRLLLRKRAIIETVNDELKNIAQVEHSRHRCFDNFIVNLLRPLHSDWCVFCLLIHCIIGSYFVYLSIKNSIILLPWHTNPRIPMSM</sequence>
<dbReference type="Pfam" id="PF13612">
    <property type="entry name" value="DDE_Tnp_1_3"/>
    <property type="match status" value="1"/>
</dbReference>
<feature type="transmembrane region" description="Helical" evidence="1">
    <location>
        <begin position="292"/>
        <end position="312"/>
    </location>
</feature>
<keyword evidence="1" id="KW-0812">Transmembrane</keyword>
<keyword evidence="1" id="KW-0472">Membrane</keyword>
<keyword evidence="1" id="KW-1133">Transmembrane helix</keyword>
<name>C9LKP2_9BACT</name>
<reference evidence="3" key="1">
    <citation type="submission" date="2009-09" db="EMBL/GenBank/DDBJ databases">
        <authorList>
            <person name="Weinstock G."/>
            <person name="Sodergren E."/>
            <person name="Clifton S."/>
            <person name="Fulton L."/>
            <person name="Fulton B."/>
            <person name="Courtney L."/>
            <person name="Fronick C."/>
            <person name="Harrison M."/>
            <person name="Strong C."/>
            <person name="Farmer C."/>
            <person name="Delahaunty K."/>
            <person name="Markovic C."/>
            <person name="Hall O."/>
            <person name="Minx P."/>
            <person name="Tomlinson C."/>
            <person name="Mitreva M."/>
            <person name="Nelson J."/>
            <person name="Hou S."/>
            <person name="Wollam A."/>
            <person name="Pepin K.H."/>
            <person name="Johnson M."/>
            <person name="Bhonagiri V."/>
            <person name="Nash W.E."/>
            <person name="Warren W."/>
            <person name="Chinwalla A."/>
            <person name="Mardis E.R."/>
            <person name="Wilson R.K."/>
        </authorList>
    </citation>
    <scope>NUCLEOTIDE SEQUENCE [LARGE SCALE GENOMIC DNA]</scope>
    <source>
        <strain evidence="3">ATCC 51259</strain>
    </source>
</reference>
<feature type="domain" description="Transposase DDE" evidence="2">
    <location>
        <begin position="122"/>
        <end position="276"/>
    </location>
</feature>
<protein>
    <submittedName>
        <fullName evidence="3">Transposase, IS4 family</fullName>
    </submittedName>
</protein>
<dbReference type="STRING" id="626522.GCWU000325_02812"/>
<dbReference type="Proteomes" id="UP000003460">
    <property type="component" value="Unassembled WGS sequence"/>
</dbReference>
<dbReference type="AlphaFoldDB" id="C9LKP2"/>
<comment type="caution">
    <text evidence="3">The sequence shown here is derived from an EMBL/GenBank/DDBJ whole genome shotgun (WGS) entry which is preliminary data.</text>
</comment>
<keyword evidence="4" id="KW-1185">Reference proteome</keyword>
<dbReference type="EMBL" id="ACIJ02000030">
    <property type="protein sequence ID" value="EEX70358.1"/>
    <property type="molecule type" value="Genomic_DNA"/>
</dbReference>
<gene>
    <name evidence="3" type="ORF">GCWU000325_02812</name>
</gene>
<evidence type="ECO:0000313" key="3">
    <source>
        <dbReference type="EMBL" id="EEX70358.1"/>
    </source>
</evidence>
<dbReference type="HOGENOM" id="CLU_073308_1_0_10"/>
<organism evidence="3 4">
    <name type="scientific">Alloprevotella tannerae ATCC 51259</name>
    <dbReference type="NCBI Taxonomy" id="626522"/>
    <lineage>
        <taxon>Bacteria</taxon>
        <taxon>Pseudomonadati</taxon>
        <taxon>Bacteroidota</taxon>
        <taxon>Bacteroidia</taxon>
        <taxon>Bacteroidales</taxon>
        <taxon>Prevotellaceae</taxon>
        <taxon>Alloprevotella</taxon>
    </lineage>
</organism>